<comment type="caution">
    <text evidence="1">The sequence shown here is derived from an EMBL/GenBank/DDBJ whole genome shotgun (WGS) entry which is preliminary data.</text>
</comment>
<gene>
    <name evidence="1" type="ORF">LCGC14_1856560</name>
</gene>
<dbReference type="EMBL" id="LAZR01018724">
    <property type="protein sequence ID" value="KKL95250.1"/>
    <property type="molecule type" value="Genomic_DNA"/>
</dbReference>
<protein>
    <submittedName>
        <fullName evidence="1">Uncharacterized protein</fullName>
    </submittedName>
</protein>
<reference evidence="1" key="1">
    <citation type="journal article" date="2015" name="Nature">
        <title>Complex archaea that bridge the gap between prokaryotes and eukaryotes.</title>
        <authorList>
            <person name="Spang A."/>
            <person name="Saw J.H."/>
            <person name="Jorgensen S.L."/>
            <person name="Zaremba-Niedzwiedzka K."/>
            <person name="Martijn J."/>
            <person name="Lind A.E."/>
            <person name="van Eijk R."/>
            <person name="Schleper C."/>
            <person name="Guy L."/>
            <person name="Ettema T.J."/>
        </authorList>
    </citation>
    <scope>NUCLEOTIDE SEQUENCE</scope>
</reference>
<evidence type="ECO:0000313" key="1">
    <source>
        <dbReference type="EMBL" id="KKL95250.1"/>
    </source>
</evidence>
<sequence length="92" mass="10410">MSITNYMSTSKLTVDDFVNESKLSFTDISTEAVRRYRFKGDEIVEIPGPLLLNVSRTGGHRVFDENGVSHYIPKGWIELSWVAKIGEANFVK</sequence>
<organism evidence="1">
    <name type="scientific">marine sediment metagenome</name>
    <dbReference type="NCBI Taxonomy" id="412755"/>
    <lineage>
        <taxon>unclassified sequences</taxon>
        <taxon>metagenomes</taxon>
        <taxon>ecological metagenomes</taxon>
    </lineage>
</organism>
<name>A0A0F9INB6_9ZZZZ</name>
<dbReference type="AlphaFoldDB" id="A0A0F9INB6"/>
<proteinExistence type="predicted"/>
<accession>A0A0F9INB6</accession>